<dbReference type="InterPro" id="IPR032675">
    <property type="entry name" value="LRR_dom_sf"/>
</dbReference>
<organism evidence="5 6">
    <name type="scientific">Acer saccharum</name>
    <name type="common">Sugar maple</name>
    <dbReference type="NCBI Taxonomy" id="4024"/>
    <lineage>
        <taxon>Eukaryota</taxon>
        <taxon>Viridiplantae</taxon>
        <taxon>Streptophyta</taxon>
        <taxon>Embryophyta</taxon>
        <taxon>Tracheophyta</taxon>
        <taxon>Spermatophyta</taxon>
        <taxon>Magnoliopsida</taxon>
        <taxon>eudicotyledons</taxon>
        <taxon>Gunneridae</taxon>
        <taxon>Pentapetalae</taxon>
        <taxon>rosids</taxon>
        <taxon>malvids</taxon>
        <taxon>Sapindales</taxon>
        <taxon>Sapindaceae</taxon>
        <taxon>Hippocastanoideae</taxon>
        <taxon>Acereae</taxon>
        <taxon>Acer</taxon>
    </lineage>
</organism>
<evidence type="ECO:0000313" key="5">
    <source>
        <dbReference type="EMBL" id="KAK0596616.1"/>
    </source>
</evidence>
<dbReference type="GO" id="GO:0006952">
    <property type="term" value="P:defense response"/>
    <property type="evidence" value="ECO:0007669"/>
    <property type="project" value="UniProtKB-KW"/>
</dbReference>
<dbReference type="PROSITE" id="PS50177">
    <property type="entry name" value="NTF2_DOMAIN"/>
    <property type="match status" value="1"/>
</dbReference>
<reference evidence="5" key="1">
    <citation type="journal article" date="2022" name="Plant J.">
        <title>Strategies of tolerance reflected in two North American maple genomes.</title>
        <authorList>
            <person name="McEvoy S.L."/>
            <person name="Sezen U.U."/>
            <person name="Trouern-Trend A."/>
            <person name="McMahon S.M."/>
            <person name="Schaberg P.G."/>
            <person name="Yang J."/>
            <person name="Wegrzyn J.L."/>
            <person name="Swenson N.G."/>
        </authorList>
    </citation>
    <scope>NUCLEOTIDE SEQUENCE</scope>
    <source>
        <strain evidence="5">NS2018</strain>
    </source>
</reference>
<accession>A0AA39SNM0</accession>
<dbReference type="InterPro" id="IPR018222">
    <property type="entry name" value="Nuclear_transport_factor_2_euk"/>
</dbReference>
<dbReference type="InterPro" id="IPR002182">
    <property type="entry name" value="NB-ARC"/>
</dbReference>
<dbReference type="Pfam" id="PF00931">
    <property type="entry name" value="NB-ARC"/>
    <property type="match status" value="1"/>
</dbReference>
<dbReference type="FunFam" id="3.40.50.300:FF:001091">
    <property type="entry name" value="Probable disease resistance protein At1g61300"/>
    <property type="match status" value="1"/>
</dbReference>
<evidence type="ECO:0000256" key="1">
    <source>
        <dbReference type="ARBA" id="ARBA00022737"/>
    </source>
</evidence>
<dbReference type="InterPro" id="IPR032710">
    <property type="entry name" value="NTF2-like_dom_sf"/>
</dbReference>
<keyword evidence="1" id="KW-0677">Repeat</keyword>
<protein>
    <recommendedName>
        <fullName evidence="4">NTF2 domain-containing protein</fullName>
    </recommendedName>
</protein>
<name>A0AA39SNM0_ACESA</name>
<dbReference type="SUPFAM" id="SSF52047">
    <property type="entry name" value="RNI-like"/>
    <property type="match status" value="1"/>
</dbReference>
<dbReference type="PANTHER" id="PTHR36766">
    <property type="entry name" value="PLANT BROAD-SPECTRUM MILDEW RESISTANCE PROTEIN RPW8"/>
    <property type="match status" value="1"/>
</dbReference>
<dbReference type="SUPFAM" id="SSF54427">
    <property type="entry name" value="NTF2-like"/>
    <property type="match status" value="1"/>
</dbReference>
<reference evidence="5" key="2">
    <citation type="submission" date="2023-06" db="EMBL/GenBank/DDBJ databases">
        <authorList>
            <person name="Swenson N.G."/>
            <person name="Wegrzyn J.L."/>
            <person name="Mcevoy S.L."/>
        </authorList>
    </citation>
    <scope>NUCLEOTIDE SEQUENCE</scope>
    <source>
        <strain evidence="5">NS2018</strain>
        <tissue evidence="5">Leaf</tissue>
    </source>
</reference>
<dbReference type="Gene3D" id="3.10.450.50">
    <property type="match status" value="1"/>
</dbReference>
<evidence type="ECO:0000256" key="2">
    <source>
        <dbReference type="ARBA" id="ARBA00022821"/>
    </source>
</evidence>
<dbReference type="Gene3D" id="3.40.50.300">
    <property type="entry name" value="P-loop containing nucleotide triphosphate hydrolases"/>
    <property type="match status" value="1"/>
</dbReference>
<dbReference type="SUPFAM" id="SSF52540">
    <property type="entry name" value="P-loop containing nucleoside triphosphate hydrolases"/>
    <property type="match status" value="1"/>
</dbReference>
<dbReference type="GO" id="GO:0043531">
    <property type="term" value="F:ADP binding"/>
    <property type="evidence" value="ECO:0007669"/>
    <property type="project" value="InterPro"/>
</dbReference>
<dbReference type="Pfam" id="PF02136">
    <property type="entry name" value="NTF2"/>
    <property type="match status" value="1"/>
</dbReference>
<dbReference type="PANTHER" id="PTHR36766:SF61">
    <property type="entry name" value="NB-ARC DOMAIN DISEASE RESISTANCE PROTEIN"/>
    <property type="match status" value="1"/>
</dbReference>
<dbReference type="Pfam" id="PF23598">
    <property type="entry name" value="LRR_14"/>
    <property type="match status" value="1"/>
</dbReference>
<dbReference type="PRINTS" id="PR00364">
    <property type="entry name" value="DISEASERSIST"/>
</dbReference>
<dbReference type="EMBL" id="JAUESC010000004">
    <property type="protein sequence ID" value="KAK0596616.1"/>
    <property type="molecule type" value="Genomic_DNA"/>
</dbReference>
<dbReference type="GO" id="GO:0003723">
    <property type="term" value="F:RNA binding"/>
    <property type="evidence" value="ECO:0007669"/>
    <property type="project" value="UniProtKB-KW"/>
</dbReference>
<dbReference type="Gene3D" id="3.80.10.10">
    <property type="entry name" value="Ribonuclease Inhibitor"/>
    <property type="match status" value="2"/>
</dbReference>
<dbReference type="GO" id="GO:0005737">
    <property type="term" value="C:cytoplasm"/>
    <property type="evidence" value="ECO:0007669"/>
    <property type="project" value="UniProtKB-ARBA"/>
</dbReference>
<gene>
    <name evidence="5" type="ORF">LWI29_017390</name>
</gene>
<proteinExistence type="predicted"/>
<dbReference type="InterPro" id="IPR055414">
    <property type="entry name" value="LRR_R13L4/SHOC2-like"/>
</dbReference>
<comment type="caution">
    <text evidence="5">The sequence shown here is derived from an EMBL/GenBank/DDBJ whole genome shotgun (WGS) entry which is preliminary data.</text>
</comment>
<evidence type="ECO:0000259" key="4">
    <source>
        <dbReference type="PROSITE" id="PS50177"/>
    </source>
</evidence>
<keyword evidence="6" id="KW-1185">Reference proteome</keyword>
<evidence type="ECO:0000313" key="6">
    <source>
        <dbReference type="Proteomes" id="UP001168877"/>
    </source>
</evidence>
<evidence type="ECO:0000256" key="3">
    <source>
        <dbReference type="ARBA" id="ARBA00022884"/>
    </source>
</evidence>
<dbReference type="FunFam" id="3.10.450.50:FF:000003">
    <property type="entry name" value="Nuclear transport factor 2 family protein"/>
    <property type="match status" value="1"/>
</dbReference>
<dbReference type="InterPro" id="IPR027417">
    <property type="entry name" value="P-loop_NTPase"/>
</dbReference>
<dbReference type="AlphaFoldDB" id="A0AA39SNM0"/>
<sequence>MAFAAKVDISDKKFNDGPGYKGQRRGRPYCTHCKIHGHTIDRYLALSDPNLKFRLLLRDQEQVVAMAASMQQAPTTHTADFVANAFVLQYYRILHHSPGLVHRFYQDVSKLGRPEEDGAMSITTTMQAINDKILSLDYGEFSADIITDITTVDAQESYNGGVLVLVAGYLTGKDNVRRKFTQSFFLAPQETGYFVLNDVFRYVDDANRGNQTSINNVEAPITPDQERESYNTSTASTTTPKGAYIHLPHLHGTINLFLSSHRFNIIKPLHQFSFIIFTDHHHQTLSSTSIHLQHPTHQRQKLELDPPSCRATAATAVNPLLFLAVITPSHGFGGDLGGFGVDVSGFGLKIKEEKKSFDVWCGFGGGLGGFGCCKKRRNCLMFGFEDEGQKIKEIIKRLDEIAASRVQLSIPDKDHPGRINVRRDRATHSFVFASDVIGRDKDREEIVKLLMQPTSDGKTVSVIPIVGIAGLGKTALAKLVYNDKRIDENFDLKLWVCVSNDFVEKKIMIDIINSATDEQKCSDMNVDWLQKVLRGVLDGKKYLLVLDDVWNEDVSKWVEFKSLLSGGVGQSKIIVTTRSSRVASIMGTMRDDSASKIIETTRSSQVASIMGTMRVEGGLPGHLRTIFFPFYDVKPSQSFVESCVSRFPCLRMLEIRNSNIELLPKKLGNLRHLRYLHLGENNKMKKLPNSICKLQSLQTLSLEGCKELQELPRDVRYLISLRTFFLTTNQKRLLENGIGRLDSLRFLQISSCGNLEYIFEDIGGLKALRTLMIVECPSLLSLPCGVKYLSSLENLCLWKCEKLNLNQRMEMEEIKDSTRPQLRTLSIGGLPLLVELPEWLLRCSANSLQWLGMKDCPNFMALPESLQILDSLQVVRILDCPKLSSLPQDMQHLTALVELGIQRCPALIERCKKGKGEDWPKISHVPKIYLDGSWIQSK</sequence>
<feature type="domain" description="NTF2" evidence="4">
    <location>
        <begin position="82"/>
        <end position="202"/>
    </location>
</feature>
<keyword evidence="2" id="KW-0611">Plant defense</keyword>
<dbReference type="Proteomes" id="UP001168877">
    <property type="component" value="Unassembled WGS sequence"/>
</dbReference>
<keyword evidence="3" id="KW-0694">RNA-binding</keyword>
<dbReference type="InterPro" id="IPR002075">
    <property type="entry name" value="NTF2_dom"/>
</dbReference>
<dbReference type="CDD" id="cd00780">
    <property type="entry name" value="NTF2"/>
    <property type="match status" value="1"/>
</dbReference>